<comment type="caution">
    <text evidence="6">The sequence shown here is derived from an EMBL/GenBank/DDBJ whole genome shotgun (WGS) entry which is preliminary data.</text>
</comment>
<feature type="binding site" evidence="4">
    <location>
        <position position="71"/>
    </location>
    <ligand>
        <name>Zn(2+)</name>
        <dbReference type="ChEBI" id="CHEBI:29105"/>
    </ligand>
</feature>
<evidence type="ECO:0000313" key="6">
    <source>
        <dbReference type="EMBL" id="PPA70536.1"/>
    </source>
</evidence>
<protein>
    <recommendedName>
        <fullName evidence="4">Protein SprT-like</fullName>
    </recommendedName>
</protein>
<comment type="similarity">
    <text evidence="4">Belongs to the SprT family.</text>
</comment>
<evidence type="ECO:0000256" key="4">
    <source>
        <dbReference type="HAMAP-Rule" id="MF_00745"/>
    </source>
</evidence>
<dbReference type="EMBL" id="PREZ01000003">
    <property type="protein sequence ID" value="PPA70536.1"/>
    <property type="molecule type" value="Genomic_DNA"/>
</dbReference>
<keyword evidence="3 4" id="KW-0862">Zinc</keyword>
<feature type="domain" description="SprT-like" evidence="5">
    <location>
        <begin position="4"/>
        <end position="153"/>
    </location>
</feature>
<dbReference type="Pfam" id="PF10263">
    <property type="entry name" value="SprT-like"/>
    <property type="match status" value="1"/>
</dbReference>
<dbReference type="GO" id="GO:0006950">
    <property type="term" value="P:response to stress"/>
    <property type="evidence" value="ECO:0007669"/>
    <property type="project" value="UniProtKB-ARBA"/>
</dbReference>
<dbReference type="InterPro" id="IPR023524">
    <property type="entry name" value="Uncharacterised_SprT-like"/>
</dbReference>
<comment type="cofactor">
    <cofactor evidence="4">
        <name>Zn(2+)</name>
        <dbReference type="ChEBI" id="CHEBI:29105"/>
    </cofactor>
    <text evidence="4">Binds 1 zinc ion.</text>
</comment>
<evidence type="ECO:0000259" key="5">
    <source>
        <dbReference type="SMART" id="SM00731"/>
    </source>
</evidence>
<comment type="subcellular location">
    <subcellularLocation>
        <location evidence="4">Cytoplasm</location>
    </subcellularLocation>
</comment>
<evidence type="ECO:0000313" key="7">
    <source>
        <dbReference type="Proteomes" id="UP000239047"/>
    </source>
</evidence>
<gene>
    <name evidence="6" type="ORF">C4B60_06950</name>
</gene>
<dbReference type="SMART" id="SM00731">
    <property type="entry name" value="SprT"/>
    <property type="match status" value="1"/>
</dbReference>
<feature type="active site" evidence="4">
    <location>
        <position position="68"/>
    </location>
</feature>
<accession>A0A2S5GC12</accession>
<keyword evidence="2 4" id="KW-0479">Metal-binding</keyword>
<name>A0A2S5GC12_9BACL</name>
<evidence type="ECO:0000256" key="2">
    <source>
        <dbReference type="ARBA" id="ARBA00022723"/>
    </source>
</evidence>
<keyword evidence="1 4" id="KW-0963">Cytoplasm</keyword>
<organism evidence="6 7">
    <name type="scientific">Jeotgalibacillus proteolyticus</name>
    <dbReference type="NCBI Taxonomy" id="2082395"/>
    <lineage>
        <taxon>Bacteria</taxon>
        <taxon>Bacillati</taxon>
        <taxon>Bacillota</taxon>
        <taxon>Bacilli</taxon>
        <taxon>Bacillales</taxon>
        <taxon>Caryophanaceae</taxon>
        <taxon>Jeotgalibacillus</taxon>
    </lineage>
</organism>
<dbReference type="GO" id="GO:0008270">
    <property type="term" value="F:zinc ion binding"/>
    <property type="evidence" value="ECO:0007669"/>
    <property type="project" value="UniProtKB-UniRule"/>
</dbReference>
<reference evidence="6 7" key="1">
    <citation type="submission" date="2018-02" db="EMBL/GenBank/DDBJ databases">
        <title>Jeotgalibacillus proteolyticum sp. nov. a protease producing bacterium isolated from ocean sediments of Laizhou Bay.</title>
        <authorList>
            <person name="Li Y."/>
        </authorList>
    </citation>
    <scope>NUCLEOTIDE SEQUENCE [LARGE SCALE GENOMIC DNA]</scope>
    <source>
        <strain evidence="6 7">22-7</strain>
    </source>
</reference>
<evidence type="ECO:0000256" key="1">
    <source>
        <dbReference type="ARBA" id="ARBA00022490"/>
    </source>
</evidence>
<dbReference type="InterPro" id="IPR006640">
    <property type="entry name" value="SprT-like_domain"/>
</dbReference>
<sequence length="159" mass="18739">MDQVTIQEIVERISLEDFGKPFRHKAVFNQRLRTTGGRYMLSSHNIELNIHYLDEHGMDELIGIIKHELCHYHLHLEGKGYQHRDRDFRELIKQVSAPRFCTPLPSQQIKRQSRVQKVHAYQCKSCGQSFIRKRRVNTERYACGKCRGKLSYLGEAREA</sequence>
<dbReference type="GO" id="GO:0005737">
    <property type="term" value="C:cytoplasm"/>
    <property type="evidence" value="ECO:0007669"/>
    <property type="project" value="UniProtKB-SubCell"/>
</dbReference>
<dbReference type="NCBIfam" id="NF003339">
    <property type="entry name" value="PRK04351.1"/>
    <property type="match status" value="1"/>
</dbReference>
<dbReference type="Pfam" id="PF17283">
    <property type="entry name" value="Zn_ribbon_SprT"/>
    <property type="match status" value="1"/>
</dbReference>
<proteinExistence type="inferred from homology"/>
<dbReference type="AlphaFoldDB" id="A0A2S5GC12"/>
<dbReference type="OrthoDB" id="9799909at2"/>
<dbReference type="Proteomes" id="UP000239047">
    <property type="component" value="Unassembled WGS sequence"/>
</dbReference>
<dbReference type="HAMAP" id="MF_00745">
    <property type="entry name" value="SprT_like"/>
    <property type="match status" value="1"/>
</dbReference>
<evidence type="ECO:0000256" key="3">
    <source>
        <dbReference type="ARBA" id="ARBA00022833"/>
    </source>
</evidence>
<dbReference type="RefSeq" id="WP_104057288.1">
    <property type="nucleotide sequence ID" value="NZ_PREZ01000003.1"/>
</dbReference>
<feature type="binding site" evidence="4">
    <location>
        <position position="67"/>
    </location>
    <ligand>
        <name>Zn(2+)</name>
        <dbReference type="ChEBI" id="CHEBI:29105"/>
    </ligand>
</feature>
<dbReference type="InterPro" id="IPR035240">
    <property type="entry name" value="SprT_Zn_ribbon"/>
</dbReference>
<keyword evidence="7" id="KW-1185">Reference proteome</keyword>